<dbReference type="InterPro" id="IPR029058">
    <property type="entry name" value="AB_hydrolase_fold"/>
</dbReference>
<sequence length="245" mass="26784">MAGENAASLEPLAKRDAGSVELTKPEDKCAKIIAISMKKVFILFVGGAGDQESYYLSGPNWNVSHVRTKVEADAAALCYLSKCDMKALAYNKFLTDEDLAKNVLVEVPEKSTPVYIIGHSLGGWNGAHLSSVLTDKGYKVKMLITIDPVGQGKIVYGISTIYRRKPEPKAGFWVNIRADKIKNRDISDTVADFGEQWEITSGPDVSGRVDVNHADADVMFDKKLDGGKSARQLLADSILGYLREK</sequence>
<dbReference type="SUPFAM" id="SSF53474">
    <property type="entry name" value="alpha/beta-Hydrolases"/>
    <property type="match status" value="1"/>
</dbReference>
<accession>A0A5E7N1Y5</accession>
<dbReference type="EMBL" id="CABVIN010000006">
    <property type="protein sequence ID" value="VVP30353.1"/>
    <property type="molecule type" value="Genomic_DNA"/>
</dbReference>
<organism evidence="1 2">
    <name type="scientific">Pseudomonas fluorescens</name>
    <dbReference type="NCBI Taxonomy" id="294"/>
    <lineage>
        <taxon>Bacteria</taxon>
        <taxon>Pseudomonadati</taxon>
        <taxon>Pseudomonadota</taxon>
        <taxon>Gammaproteobacteria</taxon>
        <taxon>Pseudomonadales</taxon>
        <taxon>Pseudomonadaceae</taxon>
        <taxon>Pseudomonas</taxon>
    </lineage>
</organism>
<evidence type="ECO:0008006" key="3">
    <source>
        <dbReference type="Google" id="ProtNLM"/>
    </source>
</evidence>
<dbReference type="RefSeq" id="WP_064391484.1">
    <property type="nucleotide sequence ID" value="NZ_CABVIN010000006.1"/>
</dbReference>
<gene>
    <name evidence="1" type="ORF">PS896_04313</name>
</gene>
<protein>
    <recommendedName>
        <fullName evidence="3">Alpha/beta hydrolase</fullName>
    </recommendedName>
</protein>
<dbReference type="Gene3D" id="3.40.50.1820">
    <property type="entry name" value="alpha/beta hydrolase"/>
    <property type="match status" value="1"/>
</dbReference>
<dbReference type="Proteomes" id="UP000377224">
    <property type="component" value="Unassembled WGS sequence"/>
</dbReference>
<reference evidence="1 2" key="1">
    <citation type="submission" date="2019-09" db="EMBL/GenBank/DDBJ databases">
        <authorList>
            <person name="Chandra G."/>
            <person name="Truman W A."/>
        </authorList>
    </citation>
    <scope>NUCLEOTIDE SEQUENCE [LARGE SCALE GENOMIC DNA]</scope>
    <source>
        <strain evidence="1">PS896</strain>
    </source>
</reference>
<name>A0A5E7N1Y5_PSEFL</name>
<evidence type="ECO:0000313" key="2">
    <source>
        <dbReference type="Proteomes" id="UP000377224"/>
    </source>
</evidence>
<evidence type="ECO:0000313" key="1">
    <source>
        <dbReference type="EMBL" id="VVP30353.1"/>
    </source>
</evidence>
<dbReference type="AlphaFoldDB" id="A0A5E7N1Y5"/>
<proteinExistence type="predicted"/>